<evidence type="ECO:0000256" key="6">
    <source>
        <dbReference type="SAM" id="Phobius"/>
    </source>
</evidence>
<protein>
    <submittedName>
        <fullName evidence="8">Oligosaccharide flippase family protein</fullName>
    </submittedName>
    <submittedName>
        <fullName evidence="7">Polysaccharide biosynthesis protein</fullName>
    </submittedName>
</protein>
<evidence type="ECO:0000256" key="4">
    <source>
        <dbReference type="ARBA" id="ARBA00022989"/>
    </source>
</evidence>
<proteinExistence type="predicted"/>
<dbReference type="Proteomes" id="UP000218676">
    <property type="component" value="Chromosome 2"/>
</dbReference>
<evidence type="ECO:0000313" key="9">
    <source>
        <dbReference type="Proteomes" id="UP000218676"/>
    </source>
</evidence>
<sequence>MRLIKGASIYLTSNILISVIPFLLLPVLTRYLTQAEYGQIAMYQTLLSGMGAFIGLNAVGAANRKYFDVDNSEQILKEFNGSCVQICVVSSLIVGSIAFIFREQLSELLSIPYSWIMNAIIVSAFGFLSGLRLGQWQNRSMPVQYGVFQISQSLLNMVLSLVLVVALTQGAKGRIDAQLITGVAFSLIALVLLYKDDLISFFTWRPTYIKEALSFGVPLIPHHLGFFLMGTFDRIIINDKLGLESAGIYMVAFQLSTAMSIIYDAINKAYVPWLFGILKRNDEHEKRKVVKITYLHFGLSLLMASVAFLIGEPIITLVVGESYRQSGEIVGWFCLGQAFSGMYLMVTNYVFYSKKTKFLSIITIGSGIINVSLLMVLMNYFGLKGAVISFATAKLIQFVATWILANRCYKMSWI</sequence>
<keyword evidence="4 6" id="KW-1133">Transmembrane helix</keyword>
<gene>
    <name evidence="8" type="ORF">IC627_20760</name>
    <name evidence="7" type="ORF">PDPUS_2_00907</name>
</gene>
<dbReference type="EMBL" id="AP018046">
    <property type="protein sequence ID" value="BAX55493.1"/>
    <property type="molecule type" value="Genomic_DNA"/>
</dbReference>
<dbReference type="RefSeq" id="WP_044178409.1">
    <property type="nucleotide sequence ID" value="NZ_AP018046.1"/>
</dbReference>
<evidence type="ECO:0000313" key="7">
    <source>
        <dbReference type="EMBL" id="BAX55493.1"/>
    </source>
</evidence>
<dbReference type="InterPro" id="IPR002797">
    <property type="entry name" value="Polysacc_synth"/>
</dbReference>
<comment type="subcellular location">
    <subcellularLocation>
        <location evidence="1">Cell membrane</location>
        <topology evidence="1">Multi-pass membrane protein</topology>
    </subcellularLocation>
</comment>
<feature type="transmembrane region" description="Helical" evidence="6">
    <location>
        <begin position="292"/>
        <end position="310"/>
    </location>
</feature>
<keyword evidence="3 6" id="KW-0812">Transmembrane</keyword>
<dbReference type="PANTHER" id="PTHR30250:SF11">
    <property type="entry name" value="O-ANTIGEN TRANSPORTER-RELATED"/>
    <property type="match status" value="1"/>
</dbReference>
<feature type="transmembrane region" description="Helical" evidence="6">
    <location>
        <begin position="177"/>
        <end position="194"/>
    </location>
</feature>
<dbReference type="Proteomes" id="UP000516656">
    <property type="component" value="Chromosome 2"/>
</dbReference>
<dbReference type="AlphaFoldDB" id="A0A1Q9GVP4"/>
<feature type="transmembrane region" description="Helical" evidence="6">
    <location>
        <begin position="154"/>
        <end position="171"/>
    </location>
</feature>
<keyword evidence="2" id="KW-1003">Cell membrane</keyword>
<reference evidence="7" key="1">
    <citation type="journal article" date="2017" name="Genome Announc.">
        <title>Whole-Genome Sequence of Photobacterium damselae subsp. piscicida Strain 91-197, Isolated from Hybrid Striped Bass (Morone sp.) in the United States.</title>
        <authorList>
            <person name="Teru Y."/>
            <person name="Hikima J."/>
            <person name="Kono T."/>
            <person name="Sakai M."/>
            <person name="Takano T."/>
            <person name="Hawke J.P."/>
            <person name="Takeyama H."/>
            <person name="Aoki T."/>
        </authorList>
    </citation>
    <scope>NUCLEOTIDE SEQUENCE</scope>
    <source>
        <strain evidence="7">91-197</strain>
    </source>
</reference>
<dbReference type="Pfam" id="PF01943">
    <property type="entry name" value="Polysacc_synt"/>
    <property type="match status" value="1"/>
</dbReference>
<feature type="transmembrane region" description="Helical" evidence="6">
    <location>
        <begin position="40"/>
        <end position="62"/>
    </location>
</feature>
<feature type="transmembrane region" description="Helical" evidence="6">
    <location>
        <begin position="7"/>
        <end position="28"/>
    </location>
</feature>
<keyword evidence="5 6" id="KW-0472">Membrane</keyword>
<feature type="transmembrane region" description="Helical" evidence="6">
    <location>
        <begin position="248"/>
        <end position="271"/>
    </location>
</feature>
<feature type="transmembrane region" description="Helical" evidence="6">
    <location>
        <begin position="330"/>
        <end position="351"/>
    </location>
</feature>
<dbReference type="GO" id="GO:0005886">
    <property type="term" value="C:plasma membrane"/>
    <property type="evidence" value="ECO:0007669"/>
    <property type="project" value="UniProtKB-SubCell"/>
</dbReference>
<evidence type="ECO:0000256" key="1">
    <source>
        <dbReference type="ARBA" id="ARBA00004651"/>
    </source>
</evidence>
<evidence type="ECO:0000256" key="5">
    <source>
        <dbReference type="ARBA" id="ARBA00023136"/>
    </source>
</evidence>
<accession>A0A1Q9GVP4</accession>
<evidence type="ECO:0000256" key="3">
    <source>
        <dbReference type="ARBA" id="ARBA00022692"/>
    </source>
</evidence>
<feature type="transmembrane region" description="Helical" evidence="6">
    <location>
        <begin position="113"/>
        <end position="133"/>
    </location>
</feature>
<reference evidence="8 10" key="3">
    <citation type="submission" date="2020-09" db="EMBL/GenBank/DDBJ databases">
        <title>Complete, closed and curated genome sequences of Photobacterium damselae subsp. piscicida isolates from Australia indicate localised evolution and additional plasmid-borne pathogenicity mechanisms.</title>
        <authorList>
            <person name="Baseggio L."/>
            <person name="Silayeva O."/>
            <person name="Buller N."/>
            <person name="Landos M."/>
            <person name="Engelstaedter J."/>
            <person name="Barnes A.C."/>
        </authorList>
    </citation>
    <scope>NUCLEOTIDE SEQUENCE [LARGE SCALE GENOMIC DNA]</scope>
    <source>
        <strain evidence="8 10">AS-16-0540-1</strain>
    </source>
</reference>
<dbReference type="InterPro" id="IPR050833">
    <property type="entry name" value="Poly_Biosynth_Transport"/>
</dbReference>
<evidence type="ECO:0000313" key="8">
    <source>
        <dbReference type="EMBL" id="QOD58200.1"/>
    </source>
</evidence>
<feature type="transmembrane region" description="Helical" evidence="6">
    <location>
        <begin position="387"/>
        <end position="405"/>
    </location>
</feature>
<evidence type="ECO:0000256" key="2">
    <source>
        <dbReference type="ARBA" id="ARBA00022475"/>
    </source>
</evidence>
<feature type="transmembrane region" description="Helical" evidence="6">
    <location>
        <begin position="358"/>
        <end position="381"/>
    </location>
</feature>
<feature type="transmembrane region" description="Helical" evidence="6">
    <location>
        <begin position="83"/>
        <end position="101"/>
    </location>
</feature>
<name>A0A1Q9GVP4_PHODP</name>
<dbReference type="EMBL" id="CP061855">
    <property type="protein sequence ID" value="QOD58200.1"/>
    <property type="molecule type" value="Genomic_DNA"/>
</dbReference>
<reference evidence="9" key="2">
    <citation type="submission" date="2017-05" db="EMBL/GenBank/DDBJ databases">
        <title>Whole genome sequence of fish pathogenic bacteria, Photobacterium damselae subsp. piscicida, strain 91-197, isolated from hybrid striped bass (Morone sp.) in USA.</title>
        <authorList>
            <person name="Teru Y."/>
            <person name="Hikima J."/>
            <person name="Kono T."/>
            <person name="Sakai M."/>
            <person name="Takano T."/>
            <person name="Hawke J.P."/>
            <person name="Takeyama H."/>
            <person name="Aoki T."/>
        </authorList>
    </citation>
    <scope>NUCLEOTIDE SEQUENCE [LARGE SCALE GENOMIC DNA]</scope>
    <source>
        <strain evidence="9">91-197</strain>
    </source>
</reference>
<dbReference type="PANTHER" id="PTHR30250">
    <property type="entry name" value="PST FAMILY PREDICTED COLANIC ACID TRANSPORTER"/>
    <property type="match status" value="1"/>
</dbReference>
<evidence type="ECO:0000313" key="10">
    <source>
        <dbReference type="Proteomes" id="UP000516656"/>
    </source>
</evidence>
<organism evidence="8 10">
    <name type="scientific">Photobacterium damsela subsp. piscicida</name>
    <name type="common">Pasteurella piscicida</name>
    <dbReference type="NCBI Taxonomy" id="38294"/>
    <lineage>
        <taxon>Bacteria</taxon>
        <taxon>Pseudomonadati</taxon>
        <taxon>Pseudomonadota</taxon>
        <taxon>Gammaproteobacteria</taxon>
        <taxon>Vibrionales</taxon>
        <taxon>Vibrionaceae</taxon>
        <taxon>Photobacterium</taxon>
    </lineage>
</organism>
<feature type="transmembrane region" description="Helical" evidence="6">
    <location>
        <begin position="215"/>
        <end position="236"/>
    </location>
</feature>